<evidence type="ECO:0000313" key="3">
    <source>
        <dbReference type="Proteomes" id="UP000297595"/>
    </source>
</evidence>
<dbReference type="AlphaFoldDB" id="A0A7C8KW13"/>
<feature type="compositionally biased region" description="Basic and acidic residues" evidence="1">
    <location>
        <begin position="132"/>
        <end position="162"/>
    </location>
</feature>
<gene>
    <name evidence="2" type="ORF">EYR41_004629</name>
</gene>
<organism evidence="2 3">
    <name type="scientific">Orbilia oligospora</name>
    <name type="common">Nematode-trapping fungus</name>
    <name type="synonym">Arthrobotrys oligospora</name>
    <dbReference type="NCBI Taxonomy" id="2813651"/>
    <lineage>
        <taxon>Eukaryota</taxon>
        <taxon>Fungi</taxon>
        <taxon>Dikarya</taxon>
        <taxon>Ascomycota</taxon>
        <taxon>Pezizomycotina</taxon>
        <taxon>Orbiliomycetes</taxon>
        <taxon>Orbiliales</taxon>
        <taxon>Orbiliaceae</taxon>
        <taxon>Orbilia</taxon>
    </lineage>
</organism>
<dbReference type="Proteomes" id="UP000297595">
    <property type="component" value="Unassembled WGS sequence"/>
</dbReference>
<protein>
    <submittedName>
        <fullName evidence="2">Uncharacterized protein</fullName>
    </submittedName>
</protein>
<feature type="compositionally biased region" description="Basic residues" evidence="1">
    <location>
        <begin position="117"/>
        <end position="131"/>
    </location>
</feature>
<dbReference type="EMBL" id="SOZJ01000002">
    <property type="protein sequence ID" value="TGJ72758.1"/>
    <property type="molecule type" value="Genomic_DNA"/>
</dbReference>
<comment type="caution">
    <text evidence="2">The sequence shown here is derived from an EMBL/GenBank/DDBJ whole genome shotgun (WGS) entry which is preliminary data.</text>
</comment>
<evidence type="ECO:0000256" key="1">
    <source>
        <dbReference type="SAM" id="MobiDB-lite"/>
    </source>
</evidence>
<feature type="region of interest" description="Disordered" evidence="1">
    <location>
        <begin position="114"/>
        <end position="165"/>
    </location>
</feature>
<name>A0A7C8KW13_ORBOL</name>
<evidence type="ECO:0000313" key="2">
    <source>
        <dbReference type="EMBL" id="TGJ72758.1"/>
    </source>
</evidence>
<accession>A0A7C8KW13</accession>
<proteinExistence type="predicted"/>
<sequence>MKSPPTYPIASLTETAASPITPLNDNTPSPQIHSLPIYVTPNNFDISGGVVPSPPMTSLTLSPTNSTFLLLNSNELDGSPESQSELMNDEIFKLGVTDVEDQIKEIRPEEAMEICSRRHAKEKTTKRSKKKREADELRVKKNEEPSPKPRKDRTLKCPEPKCKSKPWSNKKKFQDHLAGHDIRCFVCKLCKNDFPRFDNAVGHLLRSKKPTHVRNRENLLAKKRFEKQLEINSQSSESSTPSFTSF</sequence>
<reference evidence="2 3" key="1">
    <citation type="submission" date="2019-03" db="EMBL/GenBank/DDBJ databases">
        <title>Nematode-trapping fungi genome.</title>
        <authorList>
            <person name="Vidal-Diez De Ulzurrun G."/>
        </authorList>
    </citation>
    <scope>NUCLEOTIDE SEQUENCE [LARGE SCALE GENOMIC DNA]</scope>
    <source>
        <strain evidence="2 3">TWF154</strain>
    </source>
</reference>